<evidence type="ECO:0000256" key="4">
    <source>
        <dbReference type="ARBA" id="ARBA00022679"/>
    </source>
</evidence>
<evidence type="ECO:0000256" key="1">
    <source>
        <dbReference type="ARBA" id="ARBA00004752"/>
    </source>
</evidence>
<dbReference type="OrthoDB" id="9795305at2"/>
<dbReference type="InterPro" id="IPR050979">
    <property type="entry name" value="LD-transpeptidase"/>
</dbReference>
<keyword evidence="5" id="KW-0378">Hydrolase</keyword>
<gene>
    <name evidence="12" type="ORF">P73_4321</name>
</gene>
<comment type="similarity">
    <text evidence="2">Belongs to the YkuD family.</text>
</comment>
<proteinExistence type="inferred from homology"/>
<keyword evidence="4" id="KW-0808">Transferase</keyword>
<evidence type="ECO:0000256" key="2">
    <source>
        <dbReference type="ARBA" id="ARBA00005992"/>
    </source>
</evidence>
<feature type="domain" description="L,D-TPase catalytic" evidence="11">
    <location>
        <begin position="81"/>
        <end position="218"/>
    </location>
</feature>
<keyword evidence="13" id="KW-1185">Reference proteome</keyword>
<evidence type="ECO:0000313" key="12">
    <source>
        <dbReference type="EMBL" id="AJE49036.1"/>
    </source>
</evidence>
<organism evidence="12 13">
    <name type="scientific">Celeribacter indicus</name>
    <dbReference type="NCBI Taxonomy" id="1208324"/>
    <lineage>
        <taxon>Bacteria</taxon>
        <taxon>Pseudomonadati</taxon>
        <taxon>Pseudomonadota</taxon>
        <taxon>Alphaproteobacteria</taxon>
        <taxon>Rhodobacterales</taxon>
        <taxon>Roseobacteraceae</taxon>
        <taxon>Celeribacter</taxon>
    </lineage>
</organism>
<dbReference type="EMBL" id="CP004393">
    <property type="protein sequence ID" value="AJE49036.1"/>
    <property type="molecule type" value="Genomic_DNA"/>
</dbReference>
<dbReference type="CDD" id="cd16913">
    <property type="entry name" value="YkuD_like"/>
    <property type="match status" value="1"/>
</dbReference>
<keyword evidence="3" id="KW-0328">Glycosyltransferase</keyword>
<keyword evidence="7 9" id="KW-0573">Peptidoglycan synthesis</keyword>
<dbReference type="FunFam" id="2.40.440.10:FF:000002">
    <property type="entry name" value="L,D-transpeptidase ErfK/SrfK"/>
    <property type="match status" value="1"/>
</dbReference>
<dbReference type="PANTHER" id="PTHR30582">
    <property type="entry name" value="L,D-TRANSPEPTIDASE"/>
    <property type="match status" value="1"/>
</dbReference>
<dbReference type="UniPathway" id="UPA00219"/>
<dbReference type="PROSITE" id="PS52029">
    <property type="entry name" value="LD_TPASE"/>
    <property type="match status" value="1"/>
</dbReference>
<evidence type="ECO:0000256" key="6">
    <source>
        <dbReference type="ARBA" id="ARBA00022960"/>
    </source>
</evidence>
<dbReference type="GO" id="GO:0008360">
    <property type="term" value="P:regulation of cell shape"/>
    <property type="evidence" value="ECO:0007669"/>
    <property type="project" value="UniProtKB-UniRule"/>
</dbReference>
<dbReference type="GO" id="GO:0005576">
    <property type="term" value="C:extracellular region"/>
    <property type="evidence" value="ECO:0007669"/>
    <property type="project" value="TreeGrafter"/>
</dbReference>
<dbReference type="GO" id="GO:0016757">
    <property type="term" value="F:glycosyltransferase activity"/>
    <property type="evidence" value="ECO:0007669"/>
    <property type="project" value="UniProtKB-KW"/>
</dbReference>
<evidence type="ECO:0000256" key="7">
    <source>
        <dbReference type="ARBA" id="ARBA00022984"/>
    </source>
</evidence>
<sequence>MIRFAHRFLIGAALLASLAACTAGPQVSRADQTPGRVSPRIQAMYGEMQDGDMLIPAVDPKYLSAEKARQEVDYWTDEEPGTIVVDPYARYLYYVLGGNRAMRYTVAVGEAGRGFSGTATIPVKREWPRWTPTKNMLREDPDLYGPVADGMEGGLDNPLGARALYLYRGGRDTMYRIHGTSHPWSIGRATSAGCIRLFNQDSIDLAERVEPGTRVVVLTEAQSGQGTVPPATTVALADASF</sequence>
<dbReference type="RefSeq" id="WP_052453504.1">
    <property type="nucleotide sequence ID" value="NZ_CP004393.1"/>
</dbReference>
<comment type="pathway">
    <text evidence="1 9">Cell wall biogenesis; peptidoglycan biosynthesis.</text>
</comment>
<protein>
    <submittedName>
        <fullName evidence="12">ErfK/YbiS/YcfS/YnhG family protein</fullName>
    </submittedName>
</protein>
<evidence type="ECO:0000256" key="8">
    <source>
        <dbReference type="ARBA" id="ARBA00023316"/>
    </source>
</evidence>
<name>A0A0B5E7J3_9RHOB</name>
<feature type="active site" description="Proton donor/acceptor" evidence="9">
    <location>
        <position position="178"/>
    </location>
</feature>
<reference evidence="12 13" key="1">
    <citation type="journal article" date="2014" name="Int. J. Syst. Evol. Microbiol.">
        <title>Celeribacter indicus sp. nov., a polycyclic aromatic hydrocarbon-degrading bacterium from deep-sea sediment and reclassification of Huaishuia halophila as Celeribacter halophilus comb. nov.</title>
        <authorList>
            <person name="Lai Q."/>
            <person name="Cao J."/>
            <person name="Yuan J."/>
            <person name="Li F."/>
            <person name="Shao Z."/>
        </authorList>
    </citation>
    <scope>NUCLEOTIDE SEQUENCE [LARGE SCALE GENOMIC DNA]</scope>
    <source>
        <strain evidence="12">P73</strain>
    </source>
</reference>
<evidence type="ECO:0000256" key="5">
    <source>
        <dbReference type="ARBA" id="ARBA00022801"/>
    </source>
</evidence>
<dbReference type="GO" id="GO:0018104">
    <property type="term" value="P:peptidoglycan-protein cross-linking"/>
    <property type="evidence" value="ECO:0007669"/>
    <property type="project" value="TreeGrafter"/>
</dbReference>
<dbReference type="GO" id="GO:0071972">
    <property type="term" value="F:peptidoglycan L,D-transpeptidase activity"/>
    <property type="evidence" value="ECO:0007669"/>
    <property type="project" value="TreeGrafter"/>
</dbReference>
<dbReference type="PANTHER" id="PTHR30582:SF24">
    <property type="entry name" value="L,D-TRANSPEPTIDASE ERFK_SRFK-RELATED"/>
    <property type="match status" value="1"/>
</dbReference>
<dbReference type="HOGENOM" id="CLU_042399_0_0_5"/>
<keyword evidence="6 9" id="KW-0133">Cell shape</keyword>
<evidence type="ECO:0000259" key="11">
    <source>
        <dbReference type="PROSITE" id="PS52029"/>
    </source>
</evidence>
<dbReference type="KEGG" id="cid:P73_4321"/>
<dbReference type="PROSITE" id="PS51257">
    <property type="entry name" value="PROKAR_LIPOPROTEIN"/>
    <property type="match status" value="1"/>
</dbReference>
<dbReference type="Gene3D" id="2.40.440.10">
    <property type="entry name" value="L,D-transpeptidase catalytic domain-like"/>
    <property type="match status" value="1"/>
</dbReference>
<evidence type="ECO:0000256" key="10">
    <source>
        <dbReference type="SAM" id="SignalP"/>
    </source>
</evidence>
<dbReference type="AlphaFoldDB" id="A0A0B5E7J3"/>
<dbReference type="Pfam" id="PF03734">
    <property type="entry name" value="YkuD"/>
    <property type="match status" value="1"/>
</dbReference>
<dbReference type="GO" id="GO:0071555">
    <property type="term" value="P:cell wall organization"/>
    <property type="evidence" value="ECO:0007669"/>
    <property type="project" value="UniProtKB-UniRule"/>
</dbReference>
<dbReference type="STRING" id="1208324.P73_4321"/>
<evidence type="ECO:0000256" key="3">
    <source>
        <dbReference type="ARBA" id="ARBA00022676"/>
    </source>
</evidence>
<feature type="chain" id="PRO_5002100613" evidence="10">
    <location>
        <begin position="23"/>
        <end position="241"/>
    </location>
</feature>
<dbReference type="SUPFAM" id="SSF141523">
    <property type="entry name" value="L,D-transpeptidase catalytic domain-like"/>
    <property type="match status" value="1"/>
</dbReference>
<keyword evidence="10" id="KW-0732">Signal</keyword>
<dbReference type="Proteomes" id="UP000031521">
    <property type="component" value="Chromosome"/>
</dbReference>
<dbReference type="InterPro" id="IPR005490">
    <property type="entry name" value="LD_TPept_cat_dom"/>
</dbReference>
<feature type="active site" description="Nucleophile" evidence="9">
    <location>
        <position position="194"/>
    </location>
</feature>
<dbReference type="InterPro" id="IPR038063">
    <property type="entry name" value="Transpep_catalytic_dom"/>
</dbReference>
<feature type="signal peptide" evidence="10">
    <location>
        <begin position="1"/>
        <end position="22"/>
    </location>
</feature>
<accession>A0A0B5E7J3</accession>
<keyword evidence="8 9" id="KW-0961">Cell wall biogenesis/degradation</keyword>
<evidence type="ECO:0000313" key="13">
    <source>
        <dbReference type="Proteomes" id="UP000031521"/>
    </source>
</evidence>
<evidence type="ECO:0000256" key="9">
    <source>
        <dbReference type="PROSITE-ProRule" id="PRU01373"/>
    </source>
</evidence>